<accession>A0A412ISD0</accession>
<evidence type="ECO:0000313" key="2">
    <source>
        <dbReference type="Proteomes" id="UP000283295"/>
    </source>
</evidence>
<protein>
    <submittedName>
        <fullName evidence="1">Uncharacterized protein</fullName>
    </submittedName>
</protein>
<dbReference type="AlphaFoldDB" id="A0A412ISD0"/>
<dbReference type="EMBL" id="QRVK01000012">
    <property type="protein sequence ID" value="RGS43004.1"/>
    <property type="molecule type" value="Genomic_DNA"/>
</dbReference>
<name>A0A412ISD0_9FIRM</name>
<comment type="caution">
    <text evidence="1">The sequence shown here is derived from an EMBL/GenBank/DDBJ whole genome shotgun (WGS) entry which is preliminary data.</text>
</comment>
<evidence type="ECO:0000313" key="1">
    <source>
        <dbReference type="EMBL" id="RGS43004.1"/>
    </source>
</evidence>
<dbReference type="Proteomes" id="UP000283295">
    <property type="component" value="Unassembled WGS sequence"/>
</dbReference>
<sequence>MNNAMPAKGHNWGYEYIRQATCTEDGYKSYDCMNKGCTATKKDTLPATGHKLEEYTKYEANSHKGTRYIYCVNCNYSRTEAVIYVD</sequence>
<proteinExistence type="predicted"/>
<gene>
    <name evidence="1" type="ORF">DWX94_06480</name>
</gene>
<organism evidence="1 2">
    <name type="scientific">Coprococcus eutactus</name>
    <dbReference type="NCBI Taxonomy" id="33043"/>
    <lineage>
        <taxon>Bacteria</taxon>
        <taxon>Bacillati</taxon>
        <taxon>Bacillota</taxon>
        <taxon>Clostridia</taxon>
        <taxon>Lachnospirales</taxon>
        <taxon>Lachnospiraceae</taxon>
        <taxon>Coprococcus</taxon>
    </lineage>
</organism>
<reference evidence="1 2" key="1">
    <citation type="submission" date="2018-08" db="EMBL/GenBank/DDBJ databases">
        <title>A genome reference for cultivated species of the human gut microbiota.</title>
        <authorList>
            <person name="Zou Y."/>
            <person name="Xue W."/>
            <person name="Luo G."/>
        </authorList>
    </citation>
    <scope>NUCLEOTIDE SEQUENCE [LARGE SCALE GENOMIC DNA]</scope>
    <source>
        <strain evidence="1 2">AF22-21</strain>
    </source>
</reference>